<keyword evidence="3" id="KW-0496">Mitochondrion</keyword>
<dbReference type="EMBL" id="KZ819635">
    <property type="protein sequence ID" value="PWN91474.1"/>
    <property type="molecule type" value="Genomic_DNA"/>
</dbReference>
<dbReference type="GeneID" id="37045831"/>
<name>A0A316YRM8_9BASI</name>
<dbReference type="OrthoDB" id="26679at2759"/>
<evidence type="ECO:0000256" key="3">
    <source>
        <dbReference type="ARBA" id="ARBA00023128"/>
    </source>
</evidence>
<evidence type="ECO:0000256" key="1">
    <source>
        <dbReference type="ARBA" id="ARBA00004173"/>
    </source>
</evidence>
<comment type="subcellular location">
    <subcellularLocation>
        <location evidence="1">Mitochondrion</location>
    </subcellularLocation>
</comment>
<evidence type="ECO:0000256" key="4">
    <source>
        <dbReference type="ARBA" id="ARBA00040604"/>
    </source>
</evidence>
<feature type="compositionally biased region" description="Polar residues" evidence="5">
    <location>
        <begin position="293"/>
        <end position="318"/>
    </location>
</feature>
<organism evidence="7 8">
    <name type="scientific">Acaromyces ingoldii</name>
    <dbReference type="NCBI Taxonomy" id="215250"/>
    <lineage>
        <taxon>Eukaryota</taxon>
        <taxon>Fungi</taxon>
        <taxon>Dikarya</taxon>
        <taxon>Basidiomycota</taxon>
        <taxon>Ustilaginomycotina</taxon>
        <taxon>Exobasidiomycetes</taxon>
        <taxon>Exobasidiales</taxon>
        <taxon>Cryptobasidiaceae</taxon>
        <taxon>Acaromyces</taxon>
    </lineage>
</organism>
<dbReference type="AlphaFoldDB" id="A0A316YRM8"/>
<keyword evidence="8" id="KW-1185">Reference proteome</keyword>
<feature type="domain" description="TLDc" evidence="6">
    <location>
        <begin position="502"/>
        <end position="756"/>
    </location>
</feature>
<feature type="compositionally biased region" description="Polar residues" evidence="5">
    <location>
        <begin position="274"/>
        <end position="284"/>
    </location>
</feature>
<dbReference type="PROSITE" id="PS51886">
    <property type="entry name" value="TLDC"/>
    <property type="match status" value="1"/>
</dbReference>
<comment type="similarity">
    <text evidence="2">Belongs to the OXR1 family.</text>
</comment>
<evidence type="ECO:0000256" key="5">
    <source>
        <dbReference type="SAM" id="MobiDB-lite"/>
    </source>
</evidence>
<sequence length="758" mass="79646">MAGTSSPESPRDGLRKRGRQPSVDLLDLGGSSPVATSSAGHRRTLTASSDGFGDFVDPPPASFDSSSHAADVGFEDDENDEQDEHWQDADMVQSFSPVQDRQTFQQSSNGHAPAPAPPAATTSSTTTAFKGIGPAAAVSADLLDWDAWDTPTGPQSVTPGAGAAAAAGGGTKGAKQGNPADEDFFAAFERAAIARSQRQPSPPMIDLRDMEKQLADRNQKQKQAGQATKEDDFFATFEASPEETMRGNARRIAEEKSPGLTGTKLDDMKDAQDSPMQTTSSSTMADYFGAASVSPSKGNDNNGTDEQGQMKQGRSDSWSEMAGSWGGSLRKTLGSLRGLPAGVANHLPSASDFIVPPEGGEEQQREAGSSRQRTPSPFPPPKEEPASALSMPTPRRKQSIASASDYSHGTPFGASASPTSPTMKPVPPNLMAASTSSSHAHRTHYSTAPAAVVPISGAPGFDASATRRWNTGEWSLSSHEESLRSKRPMPVTLRGRREETNEVIEDWHAARLQPHLPPRLQLGKSWKLLYSSDQHGISLGTLYRSVESGMSASASGSGRGSRLSGGGGAGAGVAQDEGWLRGASGATKAALIGAGGAGGSSVKRLGGGLMSLADAGLIVAVRDADDNVFGAFVNERIRPQAHYYGNGECFLWKTTNLPSQAAAPDEDAGGRRQKISTFGYTGKNDYMALTEAHYLSFGGGEGKYGFWLDGSLDRGISATCPAFDNEVLCNPSAFSKDDGEDEGKFECICIEVWACGID</sequence>
<feature type="compositionally biased region" description="Polar residues" evidence="5">
    <location>
        <begin position="33"/>
        <end position="49"/>
    </location>
</feature>
<gene>
    <name evidence="7" type="ORF">FA10DRAFT_284406</name>
</gene>
<dbReference type="GO" id="GO:0005634">
    <property type="term" value="C:nucleus"/>
    <property type="evidence" value="ECO:0007669"/>
    <property type="project" value="TreeGrafter"/>
</dbReference>
<reference evidence="7 8" key="1">
    <citation type="journal article" date="2018" name="Mol. Biol. Evol.">
        <title>Broad Genomic Sampling Reveals a Smut Pathogenic Ancestry of the Fungal Clade Ustilaginomycotina.</title>
        <authorList>
            <person name="Kijpornyongpan T."/>
            <person name="Mondo S.J."/>
            <person name="Barry K."/>
            <person name="Sandor L."/>
            <person name="Lee J."/>
            <person name="Lipzen A."/>
            <person name="Pangilinan J."/>
            <person name="LaButti K."/>
            <person name="Hainaut M."/>
            <person name="Henrissat B."/>
            <person name="Grigoriev I.V."/>
            <person name="Spatafora J.W."/>
            <person name="Aime M.C."/>
        </authorList>
    </citation>
    <scope>NUCLEOTIDE SEQUENCE [LARGE SCALE GENOMIC DNA]</scope>
    <source>
        <strain evidence="7 8">MCA 4198</strain>
    </source>
</reference>
<evidence type="ECO:0000256" key="2">
    <source>
        <dbReference type="ARBA" id="ARBA00009540"/>
    </source>
</evidence>
<feature type="compositionally biased region" description="Basic and acidic residues" evidence="5">
    <location>
        <begin position="206"/>
        <end position="219"/>
    </location>
</feature>
<dbReference type="PANTHER" id="PTHR23354:SF62">
    <property type="entry name" value="MUSTARD, ISOFORM V"/>
    <property type="match status" value="1"/>
</dbReference>
<accession>A0A316YRM8</accession>
<dbReference type="GO" id="GO:0006979">
    <property type="term" value="P:response to oxidative stress"/>
    <property type="evidence" value="ECO:0007669"/>
    <property type="project" value="TreeGrafter"/>
</dbReference>
<feature type="compositionally biased region" description="Polar residues" evidence="5">
    <location>
        <begin position="93"/>
        <end position="110"/>
    </location>
</feature>
<feature type="compositionally biased region" description="Gly residues" evidence="5">
    <location>
        <begin position="557"/>
        <end position="569"/>
    </location>
</feature>
<feature type="region of interest" description="Disordered" evidence="5">
    <location>
        <begin position="550"/>
        <end position="569"/>
    </location>
</feature>
<feature type="compositionally biased region" description="Acidic residues" evidence="5">
    <location>
        <begin position="73"/>
        <end position="83"/>
    </location>
</feature>
<proteinExistence type="inferred from homology"/>
<feature type="compositionally biased region" description="Low complexity" evidence="5">
    <location>
        <begin position="119"/>
        <end position="128"/>
    </location>
</feature>
<dbReference type="InterPro" id="IPR006571">
    <property type="entry name" value="TLDc_dom"/>
</dbReference>
<evidence type="ECO:0000313" key="7">
    <source>
        <dbReference type="EMBL" id="PWN91474.1"/>
    </source>
</evidence>
<dbReference type="STRING" id="215250.A0A316YRM8"/>
<dbReference type="Pfam" id="PF07534">
    <property type="entry name" value="TLD"/>
    <property type="match status" value="1"/>
</dbReference>
<dbReference type="InParanoid" id="A0A316YRM8"/>
<dbReference type="Proteomes" id="UP000245768">
    <property type="component" value="Unassembled WGS sequence"/>
</dbReference>
<evidence type="ECO:0000313" key="8">
    <source>
        <dbReference type="Proteomes" id="UP000245768"/>
    </source>
</evidence>
<feature type="region of interest" description="Disordered" evidence="5">
    <location>
        <begin position="1"/>
        <end position="128"/>
    </location>
</feature>
<feature type="region of interest" description="Disordered" evidence="5">
    <location>
        <begin position="146"/>
        <end position="181"/>
    </location>
</feature>
<dbReference type="PANTHER" id="PTHR23354">
    <property type="entry name" value="NUCLEOLAR PROTEIN 7/ESTROGEN RECEPTOR COACTIVATOR-RELATED"/>
    <property type="match status" value="1"/>
</dbReference>
<dbReference type="SMART" id="SM00584">
    <property type="entry name" value="TLDc"/>
    <property type="match status" value="1"/>
</dbReference>
<protein>
    <recommendedName>
        <fullName evidence="4">Oxidation resistance protein 1</fullName>
    </recommendedName>
</protein>
<dbReference type="GO" id="GO:0005739">
    <property type="term" value="C:mitochondrion"/>
    <property type="evidence" value="ECO:0007669"/>
    <property type="project" value="UniProtKB-SubCell"/>
</dbReference>
<dbReference type="RefSeq" id="XP_025378672.1">
    <property type="nucleotide sequence ID" value="XM_025523915.1"/>
</dbReference>
<feature type="region of interest" description="Disordered" evidence="5">
    <location>
        <begin position="193"/>
        <end position="425"/>
    </location>
</feature>
<evidence type="ECO:0000259" key="6">
    <source>
        <dbReference type="PROSITE" id="PS51886"/>
    </source>
</evidence>